<dbReference type="GO" id="GO:0005230">
    <property type="term" value="F:extracellular ligand-gated monoatomic ion channel activity"/>
    <property type="evidence" value="ECO:0007669"/>
    <property type="project" value="InterPro"/>
</dbReference>
<dbReference type="Proteomes" id="UP001153069">
    <property type="component" value="Unassembled WGS sequence"/>
</dbReference>
<evidence type="ECO:0000313" key="3">
    <source>
        <dbReference type="EMBL" id="CAB9516319.1"/>
    </source>
</evidence>
<dbReference type="InterPro" id="IPR006201">
    <property type="entry name" value="Neur_channel"/>
</dbReference>
<reference evidence="3" key="1">
    <citation type="submission" date="2020-06" db="EMBL/GenBank/DDBJ databases">
        <authorList>
            <consortium name="Plant Systems Biology data submission"/>
        </authorList>
    </citation>
    <scope>NUCLEOTIDE SEQUENCE</scope>
    <source>
        <strain evidence="3">D6</strain>
    </source>
</reference>
<feature type="transmembrane region" description="Helical" evidence="2">
    <location>
        <begin position="323"/>
        <end position="341"/>
    </location>
</feature>
<gene>
    <name evidence="3" type="ORF">SEMRO_774_G200660.1</name>
</gene>
<dbReference type="EMBL" id="CAICTM010000773">
    <property type="protein sequence ID" value="CAB9516319.1"/>
    <property type="molecule type" value="Genomic_DNA"/>
</dbReference>
<dbReference type="GO" id="GO:0004888">
    <property type="term" value="F:transmembrane signaling receptor activity"/>
    <property type="evidence" value="ECO:0007669"/>
    <property type="project" value="InterPro"/>
</dbReference>
<evidence type="ECO:0000256" key="1">
    <source>
        <dbReference type="SAM" id="MobiDB-lite"/>
    </source>
</evidence>
<protein>
    <submittedName>
        <fullName evidence="3">Uncharacterized protein</fullName>
    </submittedName>
</protein>
<dbReference type="InterPro" id="IPR038050">
    <property type="entry name" value="Neuro_actylchol_rec"/>
</dbReference>
<feature type="transmembrane region" description="Helical" evidence="2">
    <location>
        <begin position="353"/>
        <end position="375"/>
    </location>
</feature>
<organism evidence="3 4">
    <name type="scientific">Seminavis robusta</name>
    <dbReference type="NCBI Taxonomy" id="568900"/>
    <lineage>
        <taxon>Eukaryota</taxon>
        <taxon>Sar</taxon>
        <taxon>Stramenopiles</taxon>
        <taxon>Ochrophyta</taxon>
        <taxon>Bacillariophyta</taxon>
        <taxon>Bacillariophyceae</taxon>
        <taxon>Bacillariophycidae</taxon>
        <taxon>Naviculales</taxon>
        <taxon>Naviculaceae</taxon>
        <taxon>Seminavis</taxon>
    </lineage>
</organism>
<dbReference type="Gene3D" id="1.20.58.390">
    <property type="entry name" value="Neurotransmitter-gated ion-channel transmembrane domain"/>
    <property type="match status" value="1"/>
</dbReference>
<keyword evidence="2" id="KW-0472">Membrane</keyword>
<dbReference type="GO" id="GO:0016020">
    <property type="term" value="C:membrane"/>
    <property type="evidence" value="ECO:0007669"/>
    <property type="project" value="InterPro"/>
</dbReference>
<dbReference type="InterPro" id="IPR036734">
    <property type="entry name" value="Neur_chan_lig-bd_sf"/>
</dbReference>
<accession>A0A9N8ED90</accession>
<name>A0A9N8ED90_9STRA</name>
<feature type="region of interest" description="Disordered" evidence="1">
    <location>
        <begin position="1"/>
        <end position="86"/>
    </location>
</feature>
<sequence>MASSIPEPRQEQHVAPGSKWRERSSGNASSGKDPQKKIPLVQKARHPAYYYPAEQPKQENGQHYYSEKPKGTMKRSQQNSADPDDPMITSLIRKQWIFRDPAADDPLEIALQFKSMALSNISNTQQTFTMTVMEDVAVWITREEFEAFCRCPDKQDFKPHHFVNTYVYNSSETQWHEPHRTLEGSPYHIRDIFGDNKCWAFRQRQGKIVFHSPFDLHNFPFDVQDLTCKFALYTYSNCSTVKRVLVRPMYGGTTFSRLFVDPNDEYKVHREHRTFFESKGYVCCTYKFSREWIYYFWKVMVVLSIVTLTSLASFVSFGSYLEQITHLSTVLLTDMAYLFTIQSHMPTLRYLTLLDWWVFGNIFYVFVMFMEVTLIEKLEIDMEQRPGGQDGLRLMSIVFLANLACWAILVFIFVMIAVRARQKERKKLGNPAKEDDWMKEEHEPFECNLFGGGSDMALMLG</sequence>
<dbReference type="PANTHER" id="PTHR18945">
    <property type="entry name" value="NEUROTRANSMITTER GATED ION CHANNEL"/>
    <property type="match status" value="1"/>
</dbReference>
<dbReference type="Gene3D" id="2.70.170.10">
    <property type="entry name" value="Neurotransmitter-gated ion-channel ligand-binding domain"/>
    <property type="match status" value="1"/>
</dbReference>
<comment type="caution">
    <text evidence="3">The sequence shown here is derived from an EMBL/GenBank/DDBJ whole genome shotgun (WGS) entry which is preliminary data.</text>
</comment>
<evidence type="ECO:0000256" key="2">
    <source>
        <dbReference type="SAM" id="Phobius"/>
    </source>
</evidence>
<dbReference type="AlphaFoldDB" id="A0A9N8ED90"/>
<proteinExistence type="predicted"/>
<feature type="transmembrane region" description="Helical" evidence="2">
    <location>
        <begin position="395"/>
        <end position="418"/>
    </location>
</feature>
<keyword evidence="2" id="KW-1133">Transmembrane helix</keyword>
<dbReference type="OrthoDB" id="189655at2759"/>
<keyword evidence="4" id="KW-1185">Reference proteome</keyword>
<feature type="transmembrane region" description="Helical" evidence="2">
    <location>
        <begin position="295"/>
        <end position="317"/>
    </location>
</feature>
<evidence type="ECO:0000313" key="4">
    <source>
        <dbReference type="Proteomes" id="UP001153069"/>
    </source>
</evidence>
<keyword evidence="2" id="KW-0812">Transmembrane</keyword>